<dbReference type="SMART" id="SM00320">
    <property type="entry name" value="WD40"/>
    <property type="match status" value="4"/>
</dbReference>
<evidence type="ECO:0000313" key="4">
    <source>
        <dbReference type="EMBL" id="KAL1204020.1"/>
    </source>
</evidence>
<dbReference type="Pfam" id="PF00400">
    <property type="entry name" value="WD40"/>
    <property type="match status" value="2"/>
</dbReference>
<dbReference type="PANTHER" id="PTHR22838:SF6">
    <property type="entry name" value="WD REPEAT-CONTAINING PROTEIN 26 HOMOLOG"/>
    <property type="match status" value="1"/>
</dbReference>
<organism evidence="4 5">
    <name type="scientific">Cardamine amara subsp. amara</name>
    <dbReference type="NCBI Taxonomy" id="228776"/>
    <lineage>
        <taxon>Eukaryota</taxon>
        <taxon>Viridiplantae</taxon>
        <taxon>Streptophyta</taxon>
        <taxon>Embryophyta</taxon>
        <taxon>Tracheophyta</taxon>
        <taxon>Spermatophyta</taxon>
        <taxon>Magnoliopsida</taxon>
        <taxon>eudicotyledons</taxon>
        <taxon>Gunneridae</taxon>
        <taxon>Pentapetalae</taxon>
        <taxon>rosids</taxon>
        <taxon>malvids</taxon>
        <taxon>Brassicales</taxon>
        <taxon>Brassicaceae</taxon>
        <taxon>Cardamineae</taxon>
        <taxon>Cardamine</taxon>
    </lineage>
</organism>
<proteinExistence type="predicted"/>
<dbReference type="SUPFAM" id="SSF50978">
    <property type="entry name" value="WD40 repeat-like"/>
    <property type="match status" value="1"/>
</dbReference>
<keyword evidence="1 3" id="KW-0853">WD repeat</keyword>
<accession>A0ABD1AB48</accession>
<dbReference type="AlphaFoldDB" id="A0ABD1AB48"/>
<dbReference type="PROSITE" id="PS50294">
    <property type="entry name" value="WD_REPEATS_REGION"/>
    <property type="match status" value="1"/>
</dbReference>
<evidence type="ECO:0000256" key="3">
    <source>
        <dbReference type="PROSITE-ProRule" id="PRU00221"/>
    </source>
</evidence>
<dbReference type="InterPro" id="IPR015943">
    <property type="entry name" value="WD40/YVTN_repeat-like_dom_sf"/>
</dbReference>
<evidence type="ECO:0000313" key="5">
    <source>
        <dbReference type="Proteomes" id="UP001558713"/>
    </source>
</evidence>
<name>A0ABD1AB48_CARAN</name>
<dbReference type="InterPro" id="IPR001680">
    <property type="entry name" value="WD40_rpt"/>
</dbReference>
<feature type="repeat" description="WD" evidence="3">
    <location>
        <begin position="153"/>
        <end position="188"/>
    </location>
</feature>
<dbReference type="PANTHER" id="PTHR22838">
    <property type="entry name" value="WD REPEAT PROTEIN 26-RELATED"/>
    <property type="match status" value="1"/>
</dbReference>
<evidence type="ECO:0000256" key="2">
    <source>
        <dbReference type="ARBA" id="ARBA00022737"/>
    </source>
</evidence>
<comment type="caution">
    <text evidence="4">The sequence shown here is derived from an EMBL/GenBank/DDBJ whole genome shotgun (WGS) entry which is preliminary data.</text>
</comment>
<dbReference type="InterPro" id="IPR051350">
    <property type="entry name" value="WD_repeat-ST_regulator"/>
</dbReference>
<gene>
    <name evidence="4" type="ORF">V5N11_011862</name>
</gene>
<dbReference type="Gene3D" id="2.130.10.10">
    <property type="entry name" value="YVTN repeat-like/Quinoprotein amine dehydrogenase"/>
    <property type="match status" value="2"/>
</dbReference>
<protein>
    <submittedName>
        <fullName evidence="4">WD repeat-containing protein 26</fullName>
    </submittedName>
</protein>
<dbReference type="PROSITE" id="PS50082">
    <property type="entry name" value="WD_REPEATS_2"/>
    <property type="match status" value="1"/>
</dbReference>
<evidence type="ECO:0000256" key="1">
    <source>
        <dbReference type="ARBA" id="ARBA00022574"/>
    </source>
</evidence>
<dbReference type="Proteomes" id="UP001558713">
    <property type="component" value="Unassembled WGS sequence"/>
</dbReference>
<reference evidence="4 5" key="1">
    <citation type="submission" date="2024-04" db="EMBL/GenBank/DDBJ databases">
        <title>Genome assembly C_amara_ONT_v2.</title>
        <authorList>
            <person name="Yant L."/>
            <person name="Moore C."/>
            <person name="Slenker M."/>
        </authorList>
    </citation>
    <scope>NUCLEOTIDE SEQUENCE [LARGE SCALE GENOMIC DNA]</scope>
    <source>
        <tissue evidence="4">Leaf</tissue>
    </source>
</reference>
<sequence>MADRRIYLWNLDGSEIEHEQEQREQEQSDVAMTNDGKWIVSMSKEREISFFDTETKTVDRYKVIRDKDTITSFTLSKDNKYMLNNLSNEEITIWCIDVDEPYKYFEYSGHQRRRFIIRSCFGGYQEYFVASGSEDAQVYIWHRQDSEEPLRALKGHSRTVKCVSWNPTDIHMLASASDDGTIRIWGLDKKLEGDVLITDDEDALVVMAYTGDMVFEYDD</sequence>
<keyword evidence="2" id="KW-0677">Repeat</keyword>
<keyword evidence="5" id="KW-1185">Reference proteome</keyword>
<dbReference type="EMBL" id="JBANAX010000547">
    <property type="protein sequence ID" value="KAL1204020.1"/>
    <property type="molecule type" value="Genomic_DNA"/>
</dbReference>
<dbReference type="InterPro" id="IPR036322">
    <property type="entry name" value="WD40_repeat_dom_sf"/>
</dbReference>